<dbReference type="CDD" id="cd14852">
    <property type="entry name" value="LD-carboxypeptidase"/>
    <property type="match status" value="1"/>
</dbReference>
<evidence type="ECO:0000256" key="1">
    <source>
        <dbReference type="SAM" id="SignalP"/>
    </source>
</evidence>
<organism evidence="3 4">
    <name type="scientific">Kocuria flava</name>
    <dbReference type="NCBI Taxonomy" id="446860"/>
    <lineage>
        <taxon>Bacteria</taxon>
        <taxon>Bacillati</taxon>
        <taxon>Actinomycetota</taxon>
        <taxon>Actinomycetes</taxon>
        <taxon>Micrococcales</taxon>
        <taxon>Micrococcaceae</taxon>
        <taxon>Kocuria</taxon>
    </lineage>
</organism>
<feature type="signal peptide" evidence="1">
    <location>
        <begin position="1"/>
        <end position="29"/>
    </location>
</feature>
<evidence type="ECO:0000259" key="2">
    <source>
        <dbReference type="Pfam" id="PF02557"/>
    </source>
</evidence>
<dbReference type="EMBL" id="BJZR01000005">
    <property type="protein sequence ID" value="GEO91059.1"/>
    <property type="molecule type" value="Genomic_DNA"/>
</dbReference>
<dbReference type="InterPro" id="IPR058193">
    <property type="entry name" value="VanY/YodJ_core_dom"/>
</dbReference>
<dbReference type="InterPro" id="IPR052179">
    <property type="entry name" value="DD-CPase-like"/>
</dbReference>
<reference evidence="3 4" key="1">
    <citation type="submission" date="2019-07" db="EMBL/GenBank/DDBJ databases">
        <title>Whole genome shotgun sequence of Kocuria flava NBRC 107626.</title>
        <authorList>
            <person name="Hosoyama A."/>
            <person name="Uohara A."/>
            <person name="Ohji S."/>
            <person name="Ichikawa N."/>
        </authorList>
    </citation>
    <scope>NUCLEOTIDE SEQUENCE [LARGE SCALE GENOMIC DNA]</scope>
    <source>
        <strain evidence="3 4">NBRC 107626</strain>
    </source>
</reference>
<keyword evidence="4" id="KW-1185">Reference proteome</keyword>
<evidence type="ECO:0000313" key="3">
    <source>
        <dbReference type="EMBL" id="GEO91059.1"/>
    </source>
</evidence>
<keyword evidence="1" id="KW-0732">Signal</keyword>
<dbReference type="Pfam" id="PF02557">
    <property type="entry name" value="VanY"/>
    <property type="match status" value="1"/>
</dbReference>
<sequence>MMKTIGGVLGGAAALSLVTGLVAPSAAVATGTTYDIDSASSPTVVVNKHRPLAPRTYVPKPLSRIQAERMRSDAAEAYQKMARAAKADGVNIVAVSGYRSYGAQAGLYDSYVQQYGQETADTIAARPGHSEHQTGLAMDVGNASGVCALQDCFADTPVGAWVAEHAGAYGFIIRYPDGADNQAVTGYAYEPWHIRYVGHDLVRDMEDAALVDPEVDTMEEFFGLEPAPDYLP</sequence>
<protein>
    <recommendedName>
        <fullName evidence="2">D-alanyl-D-alanine carboxypeptidase-like core domain-containing protein</fullName>
    </recommendedName>
</protein>
<evidence type="ECO:0000313" key="4">
    <source>
        <dbReference type="Proteomes" id="UP000321155"/>
    </source>
</evidence>
<dbReference type="PANTHER" id="PTHR34385">
    <property type="entry name" value="D-ALANYL-D-ALANINE CARBOXYPEPTIDASE"/>
    <property type="match status" value="1"/>
</dbReference>
<feature type="domain" description="D-alanyl-D-alanine carboxypeptidase-like core" evidence="2">
    <location>
        <begin position="68"/>
        <end position="198"/>
    </location>
</feature>
<dbReference type="SUPFAM" id="SSF55166">
    <property type="entry name" value="Hedgehog/DD-peptidase"/>
    <property type="match status" value="1"/>
</dbReference>
<proteinExistence type="predicted"/>
<dbReference type="Proteomes" id="UP000321155">
    <property type="component" value="Unassembled WGS sequence"/>
</dbReference>
<name>A0ABQ0X225_9MICC</name>
<dbReference type="PANTHER" id="PTHR34385:SF1">
    <property type="entry name" value="PEPTIDOGLYCAN L-ALANYL-D-GLUTAMATE ENDOPEPTIDASE CWLK"/>
    <property type="match status" value="1"/>
</dbReference>
<dbReference type="InterPro" id="IPR009045">
    <property type="entry name" value="Zn_M74/Hedgehog-like"/>
</dbReference>
<comment type="caution">
    <text evidence="3">The sequence shown here is derived from an EMBL/GenBank/DDBJ whole genome shotgun (WGS) entry which is preliminary data.</text>
</comment>
<accession>A0ABQ0X225</accession>
<dbReference type="Gene3D" id="3.30.1380.10">
    <property type="match status" value="1"/>
</dbReference>
<dbReference type="RefSeq" id="WP_147050343.1">
    <property type="nucleotide sequence ID" value="NZ_BJZR01000005.1"/>
</dbReference>
<gene>
    <name evidence="3" type="ORF">KFL01_03650</name>
</gene>
<dbReference type="InterPro" id="IPR003709">
    <property type="entry name" value="VanY-like_core_dom"/>
</dbReference>
<feature type="chain" id="PRO_5046415917" description="D-alanyl-D-alanine carboxypeptidase-like core domain-containing protein" evidence="1">
    <location>
        <begin position="30"/>
        <end position="232"/>
    </location>
</feature>